<protein>
    <submittedName>
        <fullName evidence="3">Ethanolamine utilization protein EutN/carboxysome structural protein Ccml</fullName>
    </submittedName>
</protein>
<evidence type="ECO:0000313" key="4">
    <source>
        <dbReference type="Proteomes" id="UP000001208"/>
    </source>
</evidence>
<keyword evidence="2" id="KW-1283">Bacterial microcompartment</keyword>
<organism evidence="3 4">
    <name type="scientific">Chloroherpeton thalassium (strain ATCC 35110 / GB-78)</name>
    <dbReference type="NCBI Taxonomy" id="517418"/>
    <lineage>
        <taxon>Bacteria</taxon>
        <taxon>Pseudomonadati</taxon>
        <taxon>Chlorobiota</taxon>
        <taxon>Chlorobiia</taxon>
        <taxon>Chlorobiales</taxon>
        <taxon>Chloroherpetonaceae</taxon>
        <taxon>Chloroherpeton</taxon>
    </lineage>
</organism>
<evidence type="ECO:0000313" key="3">
    <source>
        <dbReference type="EMBL" id="ACF15067.1"/>
    </source>
</evidence>
<reference evidence="3 4" key="1">
    <citation type="submission" date="2008-06" db="EMBL/GenBank/DDBJ databases">
        <title>Complete sequence of Chloroherpeton thalassium ATCC 35110.</title>
        <authorList>
            <consortium name="US DOE Joint Genome Institute"/>
            <person name="Lucas S."/>
            <person name="Copeland A."/>
            <person name="Lapidus A."/>
            <person name="Glavina del Rio T."/>
            <person name="Dalin E."/>
            <person name="Tice H."/>
            <person name="Bruce D."/>
            <person name="Goodwin L."/>
            <person name="Pitluck S."/>
            <person name="Schmutz J."/>
            <person name="Larimer F."/>
            <person name="Land M."/>
            <person name="Hauser L."/>
            <person name="Kyrpides N."/>
            <person name="Mikhailova N."/>
            <person name="Liu Z."/>
            <person name="Li T."/>
            <person name="Zhao F."/>
            <person name="Overmann J."/>
            <person name="Bryant D.A."/>
            <person name="Richardson P."/>
        </authorList>
    </citation>
    <scope>NUCLEOTIDE SEQUENCE [LARGE SCALE GENOMIC DNA]</scope>
    <source>
        <strain evidence="4">ATCC 35110 / GB-78</strain>
    </source>
</reference>
<dbReference type="eggNOG" id="COG4576">
    <property type="taxonomic scope" value="Bacteria"/>
</dbReference>
<accession>B3QYA1</accession>
<dbReference type="PROSITE" id="PS51932">
    <property type="entry name" value="BMV"/>
    <property type="match status" value="1"/>
</dbReference>
<dbReference type="SUPFAM" id="SSF159133">
    <property type="entry name" value="EutN/CcmL-like"/>
    <property type="match status" value="1"/>
</dbReference>
<name>B3QYA1_CHLT3</name>
<dbReference type="EMBL" id="CP001100">
    <property type="protein sequence ID" value="ACF15067.1"/>
    <property type="molecule type" value="Genomic_DNA"/>
</dbReference>
<dbReference type="OrthoDB" id="196195at2"/>
<dbReference type="KEGG" id="cts:Ctha_2618"/>
<dbReference type="Pfam" id="PF03319">
    <property type="entry name" value="EutN_CcmL"/>
    <property type="match status" value="1"/>
</dbReference>
<dbReference type="STRING" id="517418.Ctha_2618"/>
<dbReference type="Gene3D" id="2.40.50.220">
    <property type="entry name" value="EutN/Ccml"/>
    <property type="match status" value="1"/>
</dbReference>
<comment type="subcellular location">
    <subcellularLocation>
        <location evidence="1">Bacterial microcompartment</location>
    </subcellularLocation>
</comment>
<proteinExistence type="predicted"/>
<dbReference type="AlphaFoldDB" id="B3QYA1"/>
<keyword evidence="4" id="KW-1185">Reference proteome</keyword>
<dbReference type="GO" id="GO:0031469">
    <property type="term" value="C:bacterial microcompartment"/>
    <property type="evidence" value="ECO:0007669"/>
    <property type="project" value="UniProtKB-SubCell"/>
</dbReference>
<evidence type="ECO:0000256" key="2">
    <source>
        <dbReference type="ARBA" id="ARBA00024446"/>
    </source>
</evidence>
<dbReference type="InterPro" id="IPR036677">
    <property type="entry name" value="EutN_CcmL_sf"/>
</dbReference>
<dbReference type="PANTHER" id="PTHR36539">
    <property type="entry name" value="ETHANOLAMINE UTILIZATION PROTEIN EUTN"/>
    <property type="match status" value="1"/>
</dbReference>
<sequence>MFLGKILGTVWATQKDPSLVGEKMQVVQPLSVHHKPVGRPLIALDSIGAGVGETVFYVTSSEATIPIKEQKKVKAVPTDATIVGIVDRIDVSNYQEL</sequence>
<dbReference type="CDD" id="cd01614">
    <property type="entry name" value="EutN_CcmL"/>
    <property type="match status" value="1"/>
</dbReference>
<gene>
    <name evidence="3" type="ordered locus">Ctha_2618</name>
</gene>
<dbReference type="HOGENOM" id="CLU_148498_2_2_10"/>
<evidence type="ECO:0000256" key="1">
    <source>
        <dbReference type="ARBA" id="ARBA00024322"/>
    </source>
</evidence>
<dbReference type="RefSeq" id="WP_012501149.1">
    <property type="nucleotide sequence ID" value="NC_011026.1"/>
</dbReference>
<dbReference type="Proteomes" id="UP000001208">
    <property type="component" value="Chromosome"/>
</dbReference>
<dbReference type="InterPro" id="IPR004992">
    <property type="entry name" value="EutN_CcmL"/>
</dbReference>